<feature type="region of interest" description="Disordered" evidence="1">
    <location>
        <begin position="158"/>
        <end position="180"/>
    </location>
</feature>
<reference evidence="3 4" key="1">
    <citation type="submission" date="2010-07" db="EMBL/GenBank/DDBJ databases">
        <title>The draft genome of Paenibacillus curdlanolyticus YK9.</title>
        <authorList>
            <consortium name="US DOE Joint Genome Institute (JGI-PGF)"/>
            <person name="Lucas S."/>
            <person name="Copeland A."/>
            <person name="Lapidus A."/>
            <person name="Cheng J.-F."/>
            <person name="Bruce D."/>
            <person name="Goodwin L."/>
            <person name="Pitluck S."/>
            <person name="Land M.L."/>
            <person name="Hauser L."/>
            <person name="Chang Y.-J."/>
            <person name="Jeffries C."/>
            <person name="Anderson I.J."/>
            <person name="Johnson E."/>
            <person name="Loganathan U."/>
            <person name="Mulhopadhyay B."/>
            <person name="Kyrpides N."/>
            <person name="Woyke T.J."/>
        </authorList>
    </citation>
    <scope>NUCLEOTIDE SEQUENCE [LARGE SCALE GENOMIC DNA]</scope>
    <source>
        <strain evidence="3 4">YK9</strain>
    </source>
</reference>
<feature type="chain" id="PRO_5003136499" evidence="2">
    <location>
        <begin position="23"/>
        <end position="297"/>
    </location>
</feature>
<name>E0IFB0_9BACL</name>
<dbReference type="Pfam" id="PF09580">
    <property type="entry name" value="Spore_YhcN_YlaJ"/>
    <property type="match status" value="2"/>
</dbReference>
<dbReference type="Proteomes" id="UP000005387">
    <property type="component" value="Unassembled WGS sequence"/>
</dbReference>
<keyword evidence="4" id="KW-1185">Reference proteome</keyword>
<evidence type="ECO:0000256" key="1">
    <source>
        <dbReference type="SAM" id="MobiDB-lite"/>
    </source>
</evidence>
<organism evidence="3 4">
    <name type="scientific">Paenibacillus curdlanolyticus YK9</name>
    <dbReference type="NCBI Taxonomy" id="717606"/>
    <lineage>
        <taxon>Bacteria</taxon>
        <taxon>Bacillati</taxon>
        <taxon>Bacillota</taxon>
        <taxon>Bacilli</taxon>
        <taxon>Bacillales</taxon>
        <taxon>Paenibacillaceae</taxon>
        <taxon>Paenibacillus</taxon>
    </lineage>
</organism>
<accession>E0IFB0</accession>
<keyword evidence="2" id="KW-0732">Signal</keyword>
<dbReference type="InterPro" id="IPR019076">
    <property type="entry name" value="Spore_lipoprot_YhcN/YlaJ-like"/>
</dbReference>
<dbReference type="RefSeq" id="WP_006040334.1">
    <property type="nucleotide sequence ID" value="NZ_AEDD01000013.1"/>
</dbReference>
<keyword evidence="3" id="KW-0449">Lipoprotein</keyword>
<dbReference type="EMBL" id="AEDD01000013">
    <property type="protein sequence ID" value="EFM08886.1"/>
    <property type="molecule type" value="Genomic_DNA"/>
</dbReference>
<dbReference type="STRING" id="717606.PaecuDRAFT_4351"/>
<feature type="signal peptide" evidence="2">
    <location>
        <begin position="1"/>
        <end position="22"/>
    </location>
</feature>
<protein>
    <submittedName>
        <fullName evidence="3">Sporulation lipoprotein YhcN/YlaJ-like protein</fullName>
    </submittedName>
</protein>
<proteinExistence type="predicted"/>
<dbReference type="OrthoDB" id="1707228at2"/>
<evidence type="ECO:0000313" key="4">
    <source>
        <dbReference type="Proteomes" id="UP000005387"/>
    </source>
</evidence>
<dbReference type="AlphaFoldDB" id="E0IFB0"/>
<dbReference type="eggNOG" id="ENOG5032V70">
    <property type="taxonomic scope" value="Bacteria"/>
</dbReference>
<gene>
    <name evidence="3" type="ORF">PaecuDRAFT_4351</name>
</gene>
<sequence length="297" mass="32415">MQRKFKVIATTVALGAVLAGCAANQGELGNRSNYHSQSVRYDMNGNRILDKRFANDQMNEMNRVDGRRLNSNNIVGKHDNYRLDMSENIANKLTTIPEVKTANVMLTNHNAYVAVSLRDGLGAASGAGSRTIHRSNIGGTNYVGEMNGVGSRDITRFDSQTATPGYEPYRVRSNNGATDYITPSRQHTYSTNATNSYGMNGMSGVRGHGYGMYSTNGGAAANADIQLTDALKNRIADEVKRIAPNVNNVYVSANPDFVDRMSGYWNDVKAGHPIQGFVAEFNAMVERLFPAEAGTRR</sequence>
<evidence type="ECO:0000313" key="3">
    <source>
        <dbReference type="EMBL" id="EFM08886.1"/>
    </source>
</evidence>
<dbReference type="PROSITE" id="PS51257">
    <property type="entry name" value="PROKAR_LIPOPROTEIN"/>
    <property type="match status" value="1"/>
</dbReference>
<evidence type="ECO:0000256" key="2">
    <source>
        <dbReference type="SAM" id="SignalP"/>
    </source>
</evidence>